<evidence type="ECO:0008006" key="4">
    <source>
        <dbReference type="Google" id="ProtNLM"/>
    </source>
</evidence>
<feature type="compositionally biased region" description="Acidic residues" evidence="1">
    <location>
        <begin position="214"/>
        <end position="228"/>
    </location>
</feature>
<evidence type="ECO:0000313" key="2">
    <source>
        <dbReference type="EMBL" id="MDB7085618.1"/>
    </source>
</evidence>
<gene>
    <name evidence="2" type="ORF">PM738_17585</name>
</gene>
<comment type="caution">
    <text evidence="2">The sequence shown here is derived from an EMBL/GenBank/DDBJ whole genome shotgun (WGS) entry which is preliminary data.</text>
</comment>
<sequence>MATKRMFSPDVVESDLFLDMSHNAQLLYFHLSMNADNEGFVNNPKTIIRTIGVDKEYLNELINSNFVIPFDSGVMVITHWRQNNNLDERKMKKTIFVNEKKLLIIENNIYIHVDSDTDTELLNSKELHGNRSNSKELHGNRSNSKELHGNRSNSKKLHASIVENSIVENSIVEDSLKENNIKENSKELSNIKSSNKEHEKFLITSKTDMNPLADDIEPIETETDPDKF</sequence>
<evidence type="ECO:0000256" key="1">
    <source>
        <dbReference type="SAM" id="MobiDB-lite"/>
    </source>
</evidence>
<dbReference type="AlphaFoldDB" id="A0AB35IR30"/>
<organism evidence="2 3">
    <name type="scientific">Thomasclavelia ramosa</name>
    <dbReference type="NCBI Taxonomy" id="1547"/>
    <lineage>
        <taxon>Bacteria</taxon>
        <taxon>Bacillati</taxon>
        <taxon>Bacillota</taxon>
        <taxon>Erysipelotrichia</taxon>
        <taxon>Erysipelotrichales</taxon>
        <taxon>Coprobacillaceae</taxon>
        <taxon>Thomasclavelia</taxon>
    </lineage>
</organism>
<feature type="compositionally biased region" description="Basic and acidic residues" evidence="1">
    <location>
        <begin position="128"/>
        <end position="149"/>
    </location>
</feature>
<dbReference type="Proteomes" id="UP001211987">
    <property type="component" value="Unassembled WGS sequence"/>
</dbReference>
<proteinExistence type="predicted"/>
<evidence type="ECO:0000313" key="3">
    <source>
        <dbReference type="Proteomes" id="UP001211987"/>
    </source>
</evidence>
<protein>
    <recommendedName>
        <fullName evidence="4">Replisome organizer</fullName>
    </recommendedName>
</protein>
<accession>A0AB35IR30</accession>
<reference evidence="2" key="1">
    <citation type="submission" date="2023-01" db="EMBL/GenBank/DDBJ databases">
        <title>Human gut microbiome strain richness.</title>
        <authorList>
            <person name="Chen-Liaw A."/>
        </authorList>
    </citation>
    <scope>NUCLEOTIDE SEQUENCE</scope>
    <source>
        <strain evidence="2">1001217st2_G6_1001217B_191108</strain>
    </source>
</reference>
<feature type="region of interest" description="Disordered" evidence="1">
    <location>
        <begin position="128"/>
        <end position="155"/>
    </location>
</feature>
<dbReference type="EMBL" id="JAQLKE010000046">
    <property type="protein sequence ID" value="MDB7085618.1"/>
    <property type="molecule type" value="Genomic_DNA"/>
</dbReference>
<dbReference type="RefSeq" id="WP_272019283.1">
    <property type="nucleotide sequence ID" value="NZ_JAQLKE010000046.1"/>
</dbReference>
<name>A0AB35IR30_9FIRM</name>
<feature type="region of interest" description="Disordered" evidence="1">
    <location>
        <begin position="203"/>
        <end position="228"/>
    </location>
</feature>